<proteinExistence type="predicted"/>
<accession>A0A6P1E2R9</accession>
<evidence type="ECO:0000313" key="3">
    <source>
        <dbReference type="Proteomes" id="UP000471640"/>
    </source>
</evidence>
<comment type="caution">
    <text evidence="2">The sequence shown here is derived from an EMBL/GenBank/DDBJ whole genome shotgun (WGS) entry which is preliminary data.</text>
</comment>
<organism evidence="2 3">
    <name type="scientific">Thiorhodococcus mannitoliphagus</name>
    <dbReference type="NCBI Taxonomy" id="329406"/>
    <lineage>
        <taxon>Bacteria</taxon>
        <taxon>Pseudomonadati</taxon>
        <taxon>Pseudomonadota</taxon>
        <taxon>Gammaproteobacteria</taxon>
        <taxon>Chromatiales</taxon>
        <taxon>Chromatiaceae</taxon>
        <taxon>Thiorhodococcus</taxon>
    </lineage>
</organism>
<protein>
    <submittedName>
        <fullName evidence="2">DUF4239 domain-containing protein</fullName>
    </submittedName>
</protein>
<dbReference type="Proteomes" id="UP000471640">
    <property type="component" value="Unassembled WGS sequence"/>
</dbReference>
<dbReference type="InterPro" id="IPR025333">
    <property type="entry name" value="DUF4239"/>
</dbReference>
<dbReference type="Pfam" id="PF14023">
    <property type="entry name" value="Bestrophin-like"/>
    <property type="match status" value="1"/>
</dbReference>
<keyword evidence="1" id="KW-1133">Transmembrane helix</keyword>
<name>A0A6P1E2R9_9GAMM</name>
<feature type="transmembrane region" description="Helical" evidence="1">
    <location>
        <begin position="186"/>
        <end position="208"/>
    </location>
</feature>
<evidence type="ECO:0000313" key="2">
    <source>
        <dbReference type="EMBL" id="NEX21985.1"/>
    </source>
</evidence>
<dbReference type="AlphaFoldDB" id="A0A6P1E2R9"/>
<keyword evidence="1" id="KW-0472">Membrane</keyword>
<keyword evidence="3" id="KW-1185">Reference proteome</keyword>
<feature type="transmembrane region" description="Helical" evidence="1">
    <location>
        <begin position="214"/>
        <end position="231"/>
    </location>
</feature>
<evidence type="ECO:0000256" key="1">
    <source>
        <dbReference type="SAM" id="Phobius"/>
    </source>
</evidence>
<reference evidence="2 3" key="2">
    <citation type="submission" date="2020-02" db="EMBL/GenBank/DDBJ databases">
        <title>Genome sequences of Thiorhodococcus mannitoliphagus and Thiorhodococcus minor, purple sulfur photosynthetic bacteria in the gammaproteobacterial family, Chromatiaceae.</title>
        <authorList>
            <person name="Aviles F.A."/>
            <person name="Meyer T.E."/>
            <person name="Kyndt J.A."/>
        </authorList>
    </citation>
    <scope>NUCLEOTIDE SEQUENCE [LARGE SCALE GENOMIC DNA]</scope>
    <source>
        <strain evidence="2 3">DSM 18266</strain>
    </source>
</reference>
<gene>
    <name evidence="2" type="ORF">G3480_17020</name>
</gene>
<feature type="transmembrane region" description="Helical" evidence="1">
    <location>
        <begin position="50"/>
        <end position="67"/>
    </location>
</feature>
<keyword evidence="1" id="KW-0812">Transmembrane</keyword>
<dbReference type="RefSeq" id="WP_164655086.1">
    <property type="nucleotide sequence ID" value="NZ_JAAIJR010000077.1"/>
</dbReference>
<reference evidence="3" key="1">
    <citation type="journal article" date="2020" name="Microbiol. Resour. Announc.">
        <title>Draft Genome Sequences of Thiorhodococcus mannitoliphagus and Thiorhodococcus minor, Purple Sulfur Photosynthetic Bacteria in the Gammaproteobacterial Family Chromatiaceae.</title>
        <authorList>
            <person name="Aviles F.A."/>
            <person name="Meyer T.E."/>
            <person name="Kyndt J.A."/>
        </authorList>
    </citation>
    <scope>NUCLEOTIDE SEQUENCE [LARGE SCALE GENOMIC DNA]</scope>
    <source>
        <strain evidence="3">DSM 18266</strain>
    </source>
</reference>
<sequence length="263" mass="28746">MSQVAQSALLAFGLLLLLIGAQYVGRVIGEQHLRRVGRDGKLSSGAVEGAVFALLGLLLAFTFTGAASRFEHRRDLVVEHVNAMGTAWMRLDILPVDDQPQIRDLMRGYVDGVIRLVEEARDEGTALEIAAELQGLQNELWALAISAANRDGRPHVASLLLPPLNETFDLTTARLASARMHVHPGVVWFLIVLAMLAALLAGYGQAGVKHPNRLHTIVFAALISATLYFILDFEFPRLGFITLDSTDVFMRELRESLEPGKSG</sequence>
<dbReference type="EMBL" id="JAAIJR010000077">
    <property type="protein sequence ID" value="NEX21985.1"/>
    <property type="molecule type" value="Genomic_DNA"/>
</dbReference>